<dbReference type="InterPro" id="IPR011992">
    <property type="entry name" value="EF-hand-dom_pair"/>
</dbReference>
<feature type="region of interest" description="Disordered" evidence="12">
    <location>
        <begin position="120"/>
        <end position="246"/>
    </location>
</feature>
<evidence type="ECO:0000256" key="3">
    <source>
        <dbReference type="ARBA" id="ARBA00022490"/>
    </source>
</evidence>
<dbReference type="GO" id="GO:0016055">
    <property type="term" value="P:Wnt signaling pathway"/>
    <property type="evidence" value="ECO:0007669"/>
    <property type="project" value="UniProtKB-UniRule"/>
</dbReference>
<keyword evidence="6 11" id="KW-0479">Metal-binding</keyword>
<dbReference type="GO" id="GO:0005737">
    <property type="term" value="C:cytoplasm"/>
    <property type="evidence" value="ECO:0007669"/>
    <property type="project" value="UniProtKB-SubCell"/>
</dbReference>
<feature type="compositionally biased region" description="Basic and acidic residues" evidence="12">
    <location>
        <begin position="131"/>
        <end position="167"/>
    </location>
</feature>
<dbReference type="GO" id="GO:0005509">
    <property type="term" value="F:calcium ion binding"/>
    <property type="evidence" value="ECO:0007669"/>
    <property type="project" value="InterPro"/>
</dbReference>
<feature type="non-terminal residue" evidence="14">
    <location>
        <position position="1"/>
    </location>
</feature>
<dbReference type="PANTHER" id="PTHR22611">
    <property type="entry name" value="PROTEIN NAKED CUTICLE"/>
    <property type="match status" value="1"/>
</dbReference>
<keyword evidence="7 11" id="KW-0106">Calcium</keyword>
<dbReference type="InterPro" id="IPR002048">
    <property type="entry name" value="EF_hand_dom"/>
</dbReference>
<evidence type="ECO:0000256" key="2">
    <source>
        <dbReference type="ARBA" id="ARBA00022475"/>
    </source>
</evidence>
<feature type="domain" description="EF-hand" evidence="13">
    <location>
        <begin position="69"/>
        <end position="104"/>
    </location>
</feature>
<evidence type="ECO:0000313" key="14">
    <source>
        <dbReference type="EMBL" id="KAK9961494.1"/>
    </source>
</evidence>
<sequence length="293" mass="32385">ELQNGELKDGHSAVHRCPLEVVLPPEKAEGCESFLQYLPSEDGERDLKETCKGKKRISLDDLECNVSLVDDNRQEWVFTLYDFDNSGKVTKEDMSSLMHTIYDVVDASVNHSCNSKQKTLRVKLTVTPEPGARRRDGTHAGTERDASRLSRIESTHTEESRGGDRRQPTHVPLLLPPNKNRPHGPHKTRVVPGPMSPRHTPISGGHRSSPTTVWPWIPVCAAPPSSSDRPRGHPKEQVAASLQPKSANATATIPPCRACMAQGVRMCTIYPSRTSRKPRRVTNTLSSTVTARG</sequence>
<dbReference type="AlphaFoldDB" id="A0AAW1ZJ69"/>
<accession>A0AAW1ZJ69</accession>
<dbReference type="FunFam" id="1.10.238.10:FF:000579">
    <property type="entry name" value="NKD2, WNT signaling pathway inhibitor"/>
    <property type="match status" value="1"/>
</dbReference>
<dbReference type="PANTHER" id="PTHR22611:SF1">
    <property type="entry name" value="PROTEIN NAKED CUTICLE HOMOLOG 2"/>
    <property type="match status" value="1"/>
</dbReference>
<evidence type="ECO:0000256" key="11">
    <source>
        <dbReference type="RuleBase" id="RU367060"/>
    </source>
</evidence>
<dbReference type="GO" id="GO:0005886">
    <property type="term" value="C:plasma membrane"/>
    <property type="evidence" value="ECO:0007669"/>
    <property type="project" value="UniProtKB-SubCell"/>
</dbReference>
<comment type="subcellular location">
    <subcellularLocation>
        <location evidence="11">Cell membrane</location>
    </subcellularLocation>
    <subcellularLocation>
        <location evidence="11">Cytoplasm</location>
    </subcellularLocation>
</comment>
<evidence type="ECO:0000256" key="9">
    <source>
        <dbReference type="ARBA" id="ARBA00023288"/>
    </source>
</evidence>
<evidence type="ECO:0000256" key="10">
    <source>
        <dbReference type="ARBA" id="ARBA00056609"/>
    </source>
</evidence>
<dbReference type="EMBL" id="JAWDJR010000016">
    <property type="protein sequence ID" value="KAK9961494.1"/>
    <property type="molecule type" value="Genomic_DNA"/>
</dbReference>
<comment type="caution">
    <text evidence="14">The sequence shown here is derived from an EMBL/GenBank/DDBJ whole genome shotgun (WGS) entry which is preliminary data.</text>
</comment>
<evidence type="ECO:0000259" key="13">
    <source>
        <dbReference type="PROSITE" id="PS50222"/>
    </source>
</evidence>
<feature type="compositionally biased region" description="Basic residues" evidence="12">
    <location>
        <begin position="180"/>
        <end position="189"/>
    </location>
</feature>
<evidence type="ECO:0000256" key="5">
    <source>
        <dbReference type="ARBA" id="ARBA00022707"/>
    </source>
</evidence>
<evidence type="ECO:0000256" key="7">
    <source>
        <dbReference type="ARBA" id="ARBA00022837"/>
    </source>
</evidence>
<comment type="similarity">
    <text evidence="1 11">Belongs to the NKD family.</text>
</comment>
<keyword evidence="2 11" id="KW-1003">Cell membrane</keyword>
<keyword evidence="15" id="KW-1185">Reference proteome</keyword>
<protein>
    <recommendedName>
        <fullName evidence="11">Protein naked cuticle homolog</fullName>
    </recommendedName>
</protein>
<evidence type="ECO:0000256" key="1">
    <source>
        <dbReference type="ARBA" id="ARBA00007081"/>
    </source>
</evidence>
<keyword evidence="8" id="KW-0472">Membrane</keyword>
<name>A0AAW1ZJ69_CULAL</name>
<keyword evidence="3" id="KW-0963">Cytoplasm</keyword>
<evidence type="ECO:0000256" key="6">
    <source>
        <dbReference type="ARBA" id="ARBA00022723"/>
    </source>
</evidence>
<dbReference type="PROSITE" id="PS50222">
    <property type="entry name" value="EF_HAND_2"/>
    <property type="match status" value="1"/>
</dbReference>
<comment type="function">
    <text evidence="11">Cell autonomous antagonist of the canonical Wnt signaling pathway.</text>
</comment>
<evidence type="ECO:0000256" key="8">
    <source>
        <dbReference type="ARBA" id="ARBA00023136"/>
    </source>
</evidence>
<dbReference type="Gene3D" id="1.10.238.10">
    <property type="entry name" value="EF-hand"/>
    <property type="match status" value="1"/>
</dbReference>
<reference evidence="14 15" key="1">
    <citation type="submission" date="2024-05" db="EMBL/GenBank/DDBJ databases">
        <title>A high-quality chromosomal-level genome assembly of Topmouth culter (Culter alburnus).</title>
        <authorList>
            <person name="Zhao H."/>
        </authorList>
    </citation>
    <scope>NUCLEOTIDE SEQUENCE [LARGE SCALE GENOMIC DNA]</scope>
    <source>
        <strain evidence="14">CATC2023</strain>
        <tissue evidence="14">Muscle</tissue>
    </source>
</reference>
<dbReference type="Proteomes" id="UP001479290">
    <property type="component" value="Unassembled WGS sequence"/>
</dbReference>
<keyword evidence="9" id="KW-0449">Lipoprotein</keyword>
<evidence type="ECO:0000256" key="4">
    <source>
        <dbReference type="ARBA" id="ARBA00022687"/>
    </source>
</evidence>
<evidence type="ECO:0000256" key="12">
    <source>
        <dbReference type="SAM" id="MobiDB-lite"/>
    </source>
</evidence>
<keyword evidence="4 11" id="KW-0879">Wnt signaling pathway</keyword>
<organism evidence="14 15">
    <name type="scientific">Culter alburnus</name>
    <name type="common">Topmouth culter</name>
    <dbReference type="NCBI Taxonomy" id="194366"/>
    <lineage>
        <taxon>Eukaryota</taxon>
        <taxon>Metazoa</taxon>
        <taxon>Chordata</taxon>
        <taxon>Craniata</taxon>
        <taxon>Vertebrata</taxon>
        <taxon>Euteleostomi</taxon>
        <taxon>Actinopterygii</taxon>
        <taxon>Neopterygii</taxon>
        <taxon>Teleostei</taxon>
        <taxon>Ostariophysi</taxon>
        <taxon>Cypriniformes</taxon>
        <taxon>Xenocyprididae</taxon>
        <taxon>Xenocypridinae</taxon>
        <taxon>Culter</taxon>
    </lineage>
</organism>
<keyword evidence="5" id="KW-0519">Myristate</keyword>
<dbReference type="InterPro" id="IPR040140">
    <property type="entry name" value="Nkd-like"/>
</dbReference>
<proteinExistence type="inferred from homology"/>
<dbReference type="InterPro" id="IPR018247">
    <property type="entry name" value="EF_Hand_1_Ca_BS"/>
</dbReference>
<dbReference type="PROSITE" id="PS00018">
    <property type="entry name" value="EF_HAND_1"/>
    <property type="match status" value="1"/>
</dbReference>
<comment type="function">
    <text evidence="10">Cell autonomous antagonist of both the canonical and non-canonical Wnt signaling pathways.</text>
</comment>
<dbReference type="GO" id="GO:0090090">
    <property type="term" value="P:negative regulation of canonical Wnt signaling pathway"/>
    <property type="evidence" value="ECO:0007669"/>
    <property type="project" value="UniProtKB-ARBA"/>
</dbReference>
<dbReference type="SUPFAM" id="SSF47473">
    <property type="entry name" value="EF-hand"/>
    <property type="match status" value="1"/>
</dbReference>
<gene>
    <name evidence="14" type="ORF">ABG768_009279</name>
</gene>
<evidence type="ECO:0000313" key="15">
    <source>
        <dbReference type="Proteomes" id="UP001479290"/>
    </source>
</evidence>